<evidence type="ECO:0008006" key="4">
    <source>
        <dbReference type="Google" id="ProtNLM"/>
    </source>
</evidence>
<dbReference type="RefSeq" id="WP_106251295.1">
    <property type="nucleotide sequence ID" value="NZ_PVZC01000008.1"/>
</dbReference>
<feature type="region of interest" description="Disordered" evidence="1">
    <location>
        <begin position="43"/>
        <end position="90"/>
    </location>
</feature>
<feature type="region of interest" description="Disordered" evidence="1">
    <location>
        <begin position="151"/>
        <end position="171"/>
    </location>
</feature>
<evidence type="ECO:0000313" key="2">
    <source>
        <dbReference type="EMBL" id="PRX96375.1"/>
    </source>
</evidence>
<dbReference type="OrthoDB" id="3782348at2"/>
<evidence type="ECO:0000313" key="3">
    <source>
        <dbReference type="Proteomes" id="UP000237846"/>
    </source>
</evidence>
<gene>
    <name evidence="2" type="ORF">CLV72_108384</name>
</gene>
<dbReference type="PROSITE" id="PS51257">
    <property type="entry name" value="PROKAR_LIPOPROTEIN"/>
    <property type="match status" value="1"/>
</dbReference>
<sequence length="171" mass="17142">MKRHSTLVVAGWFACAVLAVAVGVGAVNLLGSGITDTAVQPMSETDVERELAVANASSPPPSAAPSAPAESSPAPSGSPSAGAATPPSNIRVFEERAGTVEVSCSGGMAAIDWLAPAQGYEIESRQDGPAEQVSVEFDGDDDEMLIVVGCSGDTPERISAGPAGDDDDGDD</sequence>
<proteinExistence type="predicted"/>
<dbReference type="AlphaFoldDB" id="A0A2T0PXW0"/>
<name>A0A2T0PXW0_9ACTN</name>
<keyword evidence="3" id="KW-1185">Reference proteome</keyword>
<protein>
    <recommendedName>
        <fullName evidence="4">Septum formation initiator</fullName>
    </recommendedName>
</protein>
<comment type="caution">
    <text evidence="2">The sequence shown here is derived from an EMBL/GenBank/DDBJ whole genome shotgun (WGS) entry which is preliminary data.</text>
</comment>
<accession>A0A2T0PXW0</accession>
<evidence type="ECO:0000256" key="1">
    <source>
        <dbReference type="SAM" id="MobiDB-lite"/>
    </source>
</evidence>
<feature type="compositionally biased region" description="Low complexity" evidence="1">
    <location>
        <begin position="64"/>
        <end position="88"/>
    </location>
</feature>
<organism evidence="2 3">
    <name type="scientific">Allonocardiopsis opalescens</name>
    <dbReference type="NCBI Taxonomy" id="1144618"/>
    <lineage>
        <taxon>Bacteria</taxon>
        <taxon>Bacillati</taxon>
        <taxon>Actinomycetota</taxon>
        <taxon>Actinomycetes</taxon>
        <taxon>Streptosporangiales</taxon>
        <taxon>Allonocardiopsis</taxon>
    </lineage>
</organism>
<reference evidence="2 3" key="1">
    <citation type="submission" date="2018-03" db="EMBL/GenBank/DDBJ databases">
        <title>Genomic Encyclopedia of Archaeal and Bacterial Type Strains, Phase II (KMG-II): from individual species to whole genera.</title>
        <authorList>
            <person name="Goeker M."/>
        </authorList>
    </citation>
    <scope>NUCLEOTIDE SEQUENCE [LARGE SCALE GENOMIC DNA]</scope>
    <source>
        <strain evidence="2 3">DSM 45601</strain>
    </source>
</reference>
<dbReference type="EMBL" id="PVZC01000008">
    <property type="protein sequence ID" value="PRX96375.1"/>
    <property type="molecule type" value="Genomic_DNA"/>
</dbReference>
<dbReference type="Proteomes" id="UP000237846">
    <property type="component" value="Unassembled WGS sequence"/>
</dbReference>